<sequence precursor="true">MADNSIVVCFIMVTGLFLMFCPVSAADAISTISAGNTVFIGEQGLDIRAAMDGDSTLGWWASGAPIASASPDKTISVPNPGSFSIYPSDFQTHIGSWYHLSGPSTPNGTAFTVADPYIDIRIEDTTVSTDVTNKWVPSDDELRFRIDTNFVQMLQRANVNSVPVTIKVRGPDGTLFSGLTSKSGQTTSLVDYQLTTSPQYTNAIWGTSNRAMYPPGTYSVWVECNVNSIKDNYGQTGKAVSSTVTVLNQDQNPLIGNKGYVTNPTTSTPVATTRTPTPTVSTAVTTSPPPTTVSTPAATATAESSAATTLPATAAVPAVPTTHTPGFGTGLVVLSLCACLALFLKKH</sequence>
<reference evidence="5" key="1">
    <citation type="submission" date="2011-12" db="EMBL/GenBank/DDBJ databases">
        <title>Complete sequence of Methanoregula formicicum SMSP.</title>
        <authorList>
            <person name="Lucas S."/>
            <person name="Han J."/>
            <person name="Lapidus A."/>
            <person name="Cheng J.-F."/>
            <person name="Goodwin L."/>
            <person name="Pitluck S."/>
            <person name="Peters L."/>
            <person name="Ovchinnikova G."/>
            <person name="Teshima H."/>
            <person name="Detter J.C."/>
            <person name="Han C."/>
            <person name="Tapia R."/>
            <person name="Land M."/>
            <person name="Hauser L."/>
            <person name="Kyrpides N."/>
            <person name="Ivanova N."/>
            <person name="Pagani I."/>
            <person name="Imachi H."/>
            <person name="Tamaki H."/>
            <person name="Sekiguchi Y."/>
            <person name="Kamagata Y."/>
            <person name="Cadillo-Quiroz H."/>
            <person name="Zinder S."/>
            <person name="Liu W.-T."/>
            <person name="Woyke T."/>
        </authorList>
    </citation>
    <scope>NUCLEOTIDE SEQUENCE [LARGE SCALE GENOMIC DNA]</scope>
    <source>
        <strain evidence="5">DSM 22288 / NBRC 105244 / SMSP</strain>
    </source>
</reference>
<reference evidence="4 5" key="2">
    <citation type="journal article" date="2014" name="Genome Announc.">
        <title>Complete Genome Sequence of Methanoregula formicica SMSPT, a Mesophilic Hydrogenotrophic Methanogen Isolated from a Methanogenic Upflow Anaerobic Sludge Blanket Reactor.</title>
        <authorList>
            <person name="Yamamoto K."/>
            <person name="Tamaki H."/>
            <person name="Cadillo-Quiroz H."/>
            <person name="Imachi H."/>
            <person name="Kyrpides N."/>
            <person name="Woyke T."/>
            <person name="Goodwin L."/>
            <person name="Zinder S.H."/>
            <person name="Kamagata Y."/>
            <person name="Liu W.T."/>
        </authorList>
    </citation>
    <scope>NUCLEOTIDE SEQUENCE [LARGE SCALE GENOMIC DNA]</scope>
    <source>
        <strain evidence="5">DSM 22288 / NBRC 105244 / SMSP</strain>
    </source>
</reference>
<keyword evidence="2" id="KW-1133">Transmembrane helix</keyword>
<dbReference type="Proteomes" id="UP000010824">
    <property type="component" value="Chromosome"/>
</dbReference>
<dbReference type="InterPro" id="IPR024277">
    <property type="entry name" value="DUF3821"/>
</dbReference>
<evidence type="ECO:0000313" key="5">
    <source>
        <dbReference type="Proteomes" id="UP000010824"/>
    </source>
</evidence>
<dbReference type="AlphaFoldDB" id="L0HK99"/>
<feature type="transmembrane region" description="Helical" evidence="2">
    <location>
        <begin position="326"/>
        <end position="344"/>
    </location>
</feature>
<dbReference type="EMBL" id="CP003167">
    <property type="protein sequence ID" value="AGB03499.1"/>
    <property type="molecule type" value="Genomic_DNA"/>
</dbReference>
<dbReference type="HOGENOM" id="CLU_066579_0_0_2"/>
<evidence type="ECO:0000313" key="4">
    <source>
        <dbReference type="EMBL" id="AGB03499.1"/>
    </source>
</evidence>
<feature type="compositionally biased region" description="Low complexity" evidence="1">
    <location>
        <begin position="261"/>
        <end position="296"/>
    </location>
</feature>
<dbReference type="Pfam" id="PF12863">
    <property type="entry name" value="DUF3821"/>
    <property type="match status" value="1"/>
</dbReference>
<proteinExistence type="predicted"/>
<evidence type="ECO:0000259" key="3">
    <source>
        <dbReference type="Pfam" id="PF12863"/>
    </source>
</evidence>
<feature type="region of interest" description="Disordered" evidence="1">
    <location>
        <begin position="255"/>
        <end position="296"/>
    </location>
</feature>
<keyword evidence="2" id="KW-0472">Membrane</keyword>
<accession>L0HK99</accession>
<keyword evidence="2" id="KW-0812">Transmembrane</keyword>
<evidence type="ECO:0000256" key="1">
    <source>
        <dbReference type="SAM" id="MobiDB-lite"/>
    </source>
</evidence>
<dbReference type="STRING" id="593750.Metfor_2505"/>
<feature type="domain" description="DUF3821" evidence="3">
    <location>
        <begin position="34"/>
        <end position="231"/>
    </location>
</feature>
<protein>
    <recommendedName>
        <fullName evidence="3">DUF3821 domain-containing protein</fullName>
    </recommendedName>
</protein>
<organism evidence="4 5">
    <name type="scientific">Methanoregula formicica (strain DSM 22288 / NBRC 105244 / SMSP)</name>
    <dbReference type="NCBI Taxonomy" id="593750"/>
    <lineage>
        <taxon>Archaea</taxon>
        <taxon>Methanobacteriati</taxon>
        <taxon>Methanobacteriota</taxon>
        <taxon>Stenosarchaea group</taxon>
        <taxon>Methanomicrobia</taxon>
        <taxon>Methanomicrobiales</taxon>
        <taxon>Methanoregulaceae</taxon>
        <taxon>Methanoregula</taxon>
    </lineage>
</organism>
<dbReference type="InParanoid" id="L0HK99"/>
<keyword evidence="5" id="KW-1185">Reference proteome</keyword>
<gene>
    <name evidence="4" type="ordered locus">Metfor_2505</name>
</gene>
<name>L0HK99_METFS</name>
<dbReference type="eggNOG" id="arCOG08219">
    <property type="taxonomic scope" value="Archaea"/>
</dbReference>
<dbReference type="KEGG" id="mfo:Metfor_2505"/>
<evidence type="ECO:0000256" key="2">
    <source>
        <dbReference type="SAM" id="Phobius"/>
    </source>
</evidence>